<feature type="transmembrane region" description="Helical" evidence="14">
    <location>
        <begin position="373"/>
        <end position="404"/>
    </location>
</feature>
<dbReference type="SMART" id="SM00387">
    <property type="entry name" value="HATPase_c"/>
    <property type="match status" value="1"/>
</dbReference>
<dbReference type="InterPro" id="IPR003661">
    <property type="entry name" value="HisK_dim/P_dom"/>
</dbReference>
<dbReference type="EMBL" id="AP019695">
    <property type="protein sequence ID" value="BBK21317.1"/>
    <property type="molecule type" value="Genomic_DNA"/>
</dbReference>
<evidence type="ECO:0000256" key="14">
    <source>
        <dbReference type="SAM" id="Phobius"/>
    </source>
</evidence>
<dbReference type="InterPro" id="IPR050398">
    <property type="entry name" value="HssS/ArlS-like"/>
</dbReference>
<feature type="transmembrane region" description="Helical" evidence="14">
    <location>
        <begin position="217"/>
        <end position="236"/>
    </location>
</feature>
<dbReference type="InterPro" id="IPR003594">
    <property type="entry name" value="HATPase_dom"/>
</dbReference>
<dbReference type="SUPFAM" id="SSF47384">
    <property type="entry name" value="Homodimeric domain of signal transducing histidine kinase"/>
    <property type="match status" value="1"/>
</dbReference>
<keyword evidence="13 14" id="KW-0472">Membrane</keyword>
<dbReference type="AlphaFoldDB" id="A0A6N4TF38"/>
<dbReference type="EC" id="2.7.13.3" evidence="3"/>
<dbReference type="KEGG" id="aarg:Aargi30884_02200"/>
<evidence type="ECO:0000256" key="5">
    <source>
        <dbReference type="ARBA" id="ARBA00022553"/>
    </source>
</evidence>
<dbReference type="PROSITE" id="PS50109">
    <property type="entry name" value="HIS_KIN"/>
    <property type="match status" value="1"/>
</dbReference>
<keyword evidence="12" id="KW-0902">Two-component regulatory system</keyword>
<dbReference type="SMART" id="SM00388">
    <property type="entry name" value="HisKA"/>
    <property type="match status" value="1"/>
</dbReference>
<name>A0A6N4TF38_9FIRM</name>
<evidence type="ECO:0000313" key="17">
    <source>
        <dbReference type="Proteomes" id="UP000464754"/>
    </source>
</evidence>
<evidence type="ECO:0000256" key="9">
    <source>
        <dbReference type="ARBA" id="ARBA00022777"/>
    </source>
</evidence>
<feature type="domain" description="Histidine kinase" evidence="15">
    <location>
        <begin position="475"/>
        <end position="688"/>
    </location>
</feature>
<feature type="transmembrane region" description="Helical" evidence="14">
    <location>
        <begin position="257"/>
        <end position="281"/>
    </location>
</feature>
<keyword evidence="4" id="KW-1003">Cell membrane</keyword>
<dbReference type="RefSeq" id="WP_115714536.1">
    <property type="nucleotide sequence ID" value="NZ_AP019695.1"/>
</dbReference>
<keyword evidence="9 16" id="KW-0418">Kinase</keyword>
<proteinExistence type="predicted"/>
<accession>A0A6N4TF38</accession>
<evidence type="ECO:0000256" key="3">
    <source>
        <dbReference type="ARBA" id="ARBA00012438"/>
    </source>
</evidence>
<keyword evidence="11 14" id="KW-1133">Transmembrane helix</keyword>
<evidence type="ECO:0000256" key="1">
    <source>
        <dbReference type="ARBA" id="ARBA00000085"/>
    </source>
</evidence>
<protein>
    <recommendedName>
        <fullName evidence="3">histidine kinase</fullName>
        <ecNumber evidence="3">2.7.13.3</ecNumber>
    </recommendedName>
</protein>
<sequence>MKKKTIFAGVFAALLFVMSFMICSIYDEVKQNTAYLESSIDDDVRSFIIKESKKLDKSYEPLVFEEGSSELGKKEIEESFTSQINGDYQGYLSLYNDENFDYWIKNTKTGEISTNQSSKDVPDFKKNSLLYMHIVFDEDGNYSVKDRINMADFNFLNDSSYSLNSYETLDDGTEIYTEATLQSPKNIEVYFRVPEKPVLNSGYVALRYYSYEGAGNFVFISLIVSSIILALFLLCYPIRIVKEVQPFKSTSHIKGEIAFFVFTFAISFGAVCVVTVTGYSINGMMEMFLEKYGFGYRPNLVTIINMVVWILNLIVISMALFYIKYIFACGFVRYLKEDTLIGMLFMKLKNSVDMISNVDMKTPMDKWFFKITFVNFIAIIVCAVLWGAAFIPALIYSIAIFIWMKKKYEAIQVDYLNLQGAAHSLANGNFDVDNDLDVGIFNSLNDEFKNIRSGFEKAVKEETKSQNMKTELITNVSHDLKTPLTGIRNYVELLQQENLDEPTKKEYVGMLQQYTNRLSTLIEDLFEVSKVNSGNIHLDIMELDMNALLEQAQAECSECLDEKQLTILKNSSAPIMVELDGGKTFRIFENLFTNIAKYAMPSTRVYVDIVEKEEKVEIQFKNVSEEQLNFNTEEIVERFVRGDKSRHTSGSGLGLAIVKSFTEAQNGNFKIETDGDLFKAIVVLPKHVEKTE</sequence>
<evidence type="ECO:0000256" key="10">
    <source>
        <dbReference type="ARBA" id="ARBA00022840"/>
    </source>
</evidence>
<keyword evidence="17" id="KW-1185">Reference proteome</keyword>
<evidence type="ECO:0000313" key="16">
    <source>
        <dbReference type="EMBL" id="BBK21317.1"/>
    </source>
</evidence>
<keyword evidence="10" id="KW-0067">ATP-binding</keyword>
<dbReference type="InterPro" id="IPR036890">
    <property type="entry name" value="HATPase_C_sf"/>
</dbReference>
<dbReference type="SUPFAM" id="SSF55874">
    <property type="entry name" value="ATPase domain of HSP90 chaperone/DNA topoisomerase II/histidine kinase"/>
    <property type="match status" value="1"/>
</dbReference>
<dbReference type="InterPro" id="IPR005467">
    <property type="entry name" value="His_kinase_dom"/>
</dbReference>
<dbReference type="Pfam" id="PF00512">
    <property type="entry name" value="HisKA"/>
    <property type="match status" value="1"/>
</dbReference>
<evidence type="ECO:0000256" key="4">
    <source>
        <dbReference type="ARBA" id="ARBA00022475"/>
    </source>
</evidence>
<gene>
    <name evidence="16" type="ORF">Aargi30884_02200</name>
</gene>
<dbReference type="Gene3D" id="3.30.565.10">
    <property type="entry name" value="Histidine kinase-like ATPase, C-terminal domain"/>
    <property type="match status" value="1"/>
</dbReference>
<dbReference type="GO" id="GO:0005524">
    <property type="term" value="F:ATP binding"/>
    <property type="evidence" value="ECO:0007669"/>
    <property type="project" value="UniProtKB-KW"/>
</dbReference>
<dbReference type="InterPro" id="IPR036097">
    <property type="entry name" value="HisK_dim/P_sf"/>
</dbReference>
<evidence type="ECO:0000256" key="12">
    <source>
        <dbReference type="ARBA" id="ARBA00023012"/>
    </source>
</evidence>
<evidence type="ECO:0000256" key="2">
    <source>
        <dbReference type="ARBA" id="ARBA00004651"/>
    </source>
</evidence>
<dbReference type="FunFam" id="1.10.287.130:FF:000008">
    <property type="entry name" value="Two-component sensor histidine kinase"/>
    <property type="match status" value="1"/>
</dbReference>
<reference evidence="17" key="1">
    <citation type="submission" date="2019-05" db="EMBL/GenBank/DDBJ databases">
        <title>Complete genome sequencing of Absiella argi strain JCM 30884.</title>
        <authorList>
            <person name="Sakamoto M."/>
            <person name="Murakami T."/>
            <person name="Mori H."/>
        </authorList>
    </citation>
    <scope>NUCLEOTIDE SEQUENCE [LARGE SCALE GENOMIC DNA]</scope>
    <source>
        <strain evidence="17">JCM 30884</strain>
    </source>
</reference>
<dbReference type="Proteomes" id="UP000464754">
    <property type="component" value="Chromosome"/>
</dbReference>
<dbReference type="PANTHER" id="PTHR45528:SF1">
    <property type="entry name" value="SENSOR HISTIDINE KINASE CPXA"/>
    <property type="match status" value="1"/>
</dbReference>
<evidence type="ECO:0000256" key="7">
    <source>
        <dbReference type="ARBA" id="ARBA00022692"/>
    </source>
</evidence>
<feature type="transmembrane region" description="Helical" evidence="14">
    <location>
        <begin position="301"/>
        <end position="323"/>
    </location>
</feature>
<organism evidence="16 17">
    <name type="scientific">Amedibacterium intestinale</name>
    <dbReference type="NCBI Taxonomy" id="2583452"/>
    <lineage>
        <taxon>Bacteria</taxon>
        <taxon>Bacillati</taxon>
        <taxon>Bacillota</taxon>
        <taxon>Erysipelotrichia</taxon>
        <taxon>Erysipelotrichales</taxon>
        <taxon>Erysipelotrichaceae</taxon>
        <taxon>Amedibacterium</taxon>
    </lineage>
</organism>
<dbReference type="Pfam" id="PF02518">
    <property type="entry name" value="HATPase_c"/>
    <property type="match status" value="1"/>
</dbReference>
<evidence type="ECO:0000256" key="11">
    <source>
        <dbReference type="ARBA" id="ARBA00022989"/>
    </source>
</evidence>
<comment type="catalytic activity">
    <reaction evidence="1">
        <text>ATP + protein L-histidine = ADP + protein N-phospho-L-histidine.</text>
        <dbReference type="EC" id="2.7.13.3"/>
    </reaction>
</comment>
<dbReference type="GO" id="GO:0000155">
    <property type="term" value="F:phosphorelay sensor kinase activity"/>
    <property type="evidence" value="ECO:0007669"/>
    <property type="project" value="InterPro"/>
</dbReference>
<keyword evidence="8" id="KW-0547">Nucleotide-binding</keyword>
<keyword evidence="7 14" id="KW-0812">Transmembrane</keyword>
<dbReference type="GO" id="GO:0005886">
    <property type="term" value="C:plasma membrane"/>
    <property type="evidence" value="ECO:0007669"/>
    <property type="project" value="UniProtKB-SubCell"/>
</dbReference>
<evidence type="ECO:0000256" key="8">
    <source>
        <dbReference type="ARBA" id="ARBA00022741"/>
    </source>
</evidence>
<dbReference type="Gene3D" id="1.10.287.130">
    <property type="match status" value="1"/>
</dbReference>
<evidence type="ECO:0000256" key="13">
    <source>
        <dbReference type="ARBA" id="ARBA00023136"/>
    </source>
</evidence>
<dbReference type="CDD" id="cd00082">
    <property type="entry name" value="HisKA"/>
    <property type="match status" value="1"/>
</dbReference>
<comment type="subcellular location">
    <subcellularLocation>
        <location evidence="2">Cell membrane</location>
        <topology evidence="2">Multi-pass membrane protein</topology>
    </subcellularLocation>
</comment>
<dbReference type="PANTHER" id="PTHR45528">
    <property type="entry name" value="SENSOR HISTIDINE KINASE CPXA"/>
    <property type="match status" value="1"/>
</dbReference>
<keyword evidence="5" id="KW-0597">Phosphoprotein</keyword>
<evidence type="ECO:0000259" key="15">
    <source>
        <dbReference type="PROSITE" id="PS50109"/>
    </source>
</evidence>
<keyword evidence="6" id="KW-0808">Transferase</keyword>
<evidence type="ECO:0000256" key="6">
    <source>
        <dbReference type="ARBA" id="ARBA00022679"/>
    </source>
</evidence>